<dbReference type="AlphaFoldDB" id="D0P0V8"/>
<protein>
    <submittedName>
        <fullName evidence="1">Uncharacterized protein</fullName>
    </submittedName>
</protein>
<dbReference type="Proteomes" id="UP000006643">
    <property type="component" value="Unassembled WGS sequence"/>
</dbReference>
<keyword evidence="2" id="KW-1185">Reference proteome</keyword>
<evidence type="ECO:0000313" key="1">
    <source>
        <dbReference type="EMBL" id="EEY53665.1"/>
    </source>
</evidence>
<dbReference type="HOGENOM" id="CLU_2431756_0_0_1"/>
<dbReference type="InParanoid" id="D0P0V8"/>
<gene>
    <name evidence="1" type="ORF">PITG_19836</name>
</gene>
<name>D0P0V8_PHYIT</name>
<organism evidence="1 2">
    <name type="scientific">Phytophthora infestans (strain T30-4)</name>
    <name type="common">Potato late blight agent</name>
    <dbReference type="NCBI Taxonomy" id="403677"/>
    <lineage>
        <taxon>Eukaryota</taxon>
        <taxon>Sar</taxon>
        <taxon>Stramenopiles</taxon>
        <taxon>Oomycota</taxon>
        <taxon>Peronosporomycetes</taxon>
        <taxon>Peronosporales</taxon>
        <taxon>Peronosporaceae</taxon>
        <taxon>Phytophthora</taxon>
    </lineage>
</organism>
<dbReference type="GeneID" id="9464180"/>
<dbReference type="KEGG" id="pif:PITG_19836"/>
<accession>D0P0V8</accession>
<evidence type="ECO:0000313" key="2">
    <source>
        <dbReference type="Proteomes" id="UP000006643"/>
    </source>
</evidence>
<dbReference type="VEuPathDB" id="FungiDB:PITG_19836"/>
<dbReference type="EMBL" id="DS028227">
    <property type="protein sequence ID" value="EEY53665.1"/>
    <property type="molecule type" value="Genomic_DNA"/>
</dbReference>
<dbReference type="RefSeq" id="XP_002896051.1">
    <property type="nucleotide sequence ID" value="XM_002896005.1"/>
</dbReference>
<sequence length="91" mass="10670">MERPLLYNRYLLPSKLSPDTQAHEYAQLSLFFWMKVSTDVTLDVSTVYPYRLPIQEAIAFVNKVGEEIVVRKKPVWFRFAALHHCAELTEL</sequence>
<reference evidence="2" key="1">
    <citation type="journal article" date="2009" name="Nature">
        <title>Genome sequence and analysis of the Irish potato famine pathogen Phytophthora infestans.</title>
        <authorList>
            <consortium name="The Broad Institute Genome Sequencing Platform"/>
            <person name="Haas B.J."/>
            <person name="Kamoun S."/>
            <person name="Zody M.C."/>
            <person name="Jiang R.H."/>
            <person name="Handsaker R.E."/>
            <person name="Cano L.M."/>
            <person name="Grabherr M."/>
            <person name="Kodira C.D."/>
            <person name="Raffaele S."/>
            <person name="Torto-Alalibo T."/>
            <person name="Bozkurt T.O."/>
            <person name="Ah-Fong A.M."/>
            <person name="Alvarado L."/>
            <person name="Anderson V.L."/>
            <person name="Armstrong M.R."/>
            <person name="Avrova A."/>
            <person name="Baxter L."/>
            <person name="Beynon J."/>
            <person name="Boevink P.C."/>
            <person name="Bollmann S.R."/>
            <person name="Bos J.I."/>
            <person name="Bulone V."/>
            <person name="Cai G."/>
            <person name="Cakir C."/>
            <person name="Carrington J.C."/>
            <person name="Chawner M."/>
            <person name="Conti L."/>
            <person name="Costanzo S."/>
            <person name="Ewan R."/>
            <person name="Fahlgren N."/>
            <person name="Fischbach M.A."/>
            <person name="Fugelstad J."/>
            <person name="Gilroy E.M."/>
            <person name="Gnerre S."/>
            <person name="Green P.J."/>
            <person name="Grenville-Briggs L.J."/>
            <person name="Griffith J."/>
            <person name="Grunwald N.J."/>
            <person name="Horn K."/>
            <person name="Horner N.R."/>
            <person name="Hu C.H."/>
            <person name="Huitema E."/>
            <person name="Jeong D.H."/>
            <person name="Jones A.M."/>
            <person name="Jones J.D."/>
            <person name="Jones R.W."/>
            <person name="Karlsson E.K."/>
            <person name="Kunjeti S.G."/>
            <person name="Lamour K."/>
            <person name="Liu Z."/>
            <person name="Ma L."/>
            <person name="Maclean D."/>
            <person name="Chibucos M.C."/>
            <person name="McDonald H."/>
            <person name="McWalters J."/>
            <person name="Meijer H.J."/>
            <person name="Morgan W."/>
            <person name="Morris P.F."/>
            <person name="Munro C.A."/>
            <person name="O'Neill K."/>
            <person name="Ospina-Giraldo M."/>
            <person name="Pinzon A."/>
            <person name="Pritchard L."/>
            <person name="Ramsahoye B."/>
            <person name="Ren Q."/>
            <person name="Restrepo S."/>
            <person name="Roy S."/>
            <person name="Sadanandom A."/>
            <person name="Savidor A."/>
            <person name="Schornack S."/>
            <person name="Schwartz D.C."/>
            <person name="Schumann U.D."/>
            <person name="Schwessinger B."/>
            <person name="Seyer L."/>
            <person name="Sharpe T."/>
            <person name="Silvar C."/>
            <person name="Song J."/>
            <person name="Studholme D.J."/>
            <person name="Sykes S."/>
            <person name="Thines M."/>
            <person name="van de Vondervoort P.J."/>
            <person name="Phuntumart V."/>
            <person name="Wawra S."/>
            <person name="Weide R."/>
            <person name="Win J."/>
            <person name="Young C."/>
            <person name="Zhou S."/>
            <person name="Fry W."/>
            <person name="Meyers B.C."/>
            <person name="van West P."/>
            <person name="Ristaino J."/>
            <person name="Govers F."/>
            <person name="Birch P.R."/>
            <person name="Whisson S.C."/>
            <person name="Judelson H.S."/>
            <person name="Nusbaum C."/>
        </authorList>
    </citation>
    <scope>NUCLEOTIDE SEQUENCE [LARGE SCALE GENOMIC DNA]</scope>
    <source>
        <strain evidence="2">T30-4</strain>
    </source>
</reference>
<proteinExistence type="predicted"/>